<feature type="transmembrane region" description="Helical" evidence="1">
    <location>
        <begin position="211"/>
        <end position="233"/>
    </location>
</feature>
<feature type="transmembrane region" description="Helical" evidence="1">
    <location>
        <begin position="240"/>
        <end position="261"/>
    </location>
</feature>
<dbReference type="EMBL" id="BSDI01000010">
    <property type="protein sequence ID" value="GLH97396.1"/>
    <property type="molecule type" value="Genomic_DNA"/>
</dbReference>
<proteinExistence type="predicted"/>
<evidence type="ECO:0000313" key="3">
    <source>
        <dbReference type="Proteomes" id="UP001144280"/>
    </source>
</evidence>
<evidence type="ECO:0008006" key="4">
    <source>
        <dbReference type="Google" id="ProtNLM"/>
    </source>
</evidence>
<gene>
    <name evidence="2" type="ORF">Pa4123_26710</name>
</gene>
<dbReference type="Pfam" id="PF12679">
    <property type="entry name" value="ABC2_membrane_2"/>
    <property type="match status" value="1"/>
</dbReference>
<feature type="transmembrane region" description="Helical" evidence="1">
    <location>
        <begin position="118"/>
        <end position="143"/>
    </location>
</feature>
<feature type="transmembrane region" description="Helical" evidence="1">
    <location>
        <begin position="20"/>
        <end position="39"/>
    </location>
</feature>
<dbReference type="RefSeq" id="WP_281895240.1">
    <property type="nucleotide sequence ID" value="NZ_BSDI01000010.1"/>
</dbReference>
<reference evidence="2" key="1">
    <citation type="submission" date="2022-12" db="EMBL/GenBank/DDBJ databases">
        <title>New Phytohabitans aurantiacus sp. RD004123 nov., an actinomycete isolated from soil.</title>
        <authorList>
            <person name="Triningsih D.W."/>
            <person name="Harunari E."/>
            <person name="Igarashi Y."/>
        </authorList>
    </citation>
    <scope>NUCLEOTIDE SEQUENCE</scope>
    <source>
        <strain evidence="2">RD004123</strain>
    </source>
</reference>
<keyword evidence="3" id="KW-1185">Reference proteome</keyword>
<dbReference type="PANTHER" id="PTHR37305">
    <property type="entry name" value="INTEGRAL MEMBRANE PROTEIN-RELATED"/>
    <property type="match status" value="1"/>
</dbReference>
<evidence type="ECO:0000313" key="2">
    <source>
        <dbReference type="EMBL" id="GLH97396.1"/>
    </source>
</evidence>
<keyword evidence="1" id="KW-0472">Membrane</keyword>
<keyword evidence="1" id="KW-0812">Transmembrane</keyword>
<accession>A0ABQ5QU09</accession>
<feature type="transmembrane region" description="Helical" evidence="1">
    <location>
        <begin position="315"/>
        <end position="333"/>
    </location>
</feature>
<sequence length="339" mass="37163">MKGLVRAEFRRLFKRRVTRLMLGLLVLALGTIITAFSLASHKIGPSELAAAETKAQSAYETQLRYHEQGVAECEAAKARGENVNEQYPPDCGREFGPQREQFDAEWFLPYEFNFHDEFGIFISVFAGIVALAAYIIGASFVGAEWHSGGMMNLLLWRPKRLSVLFTKLGVLLTSVLGVSLALGTLWTIALWLIGKFDGQTGKMTQGTWESFAISGARGIGLVLAVAAIAYGLASVGRHTAMALGVAIGAGVISEIGLRIALDIAGVKFADRYYLSTYAMAWFEKKWTLEDWNACNFSISGECKPDVFVVTWQQSALVFGLGTAVVLIAATWLMRRRDVT</sequence>
<protein>
    <recommendedName>
        <fullName evidence="4">ABC transporter permease</fullName>
    </recommendedName>
</protein>
<evidence type="ECO:0000256" key="1">
    <source>
        <dbReference type="SAM" id="Phobius"/>
    </source>
</evidence>
<organism evidence="2 3">
    <name type="scientific">Phytohabitans aurantiacus</name>
    <dbReference type="NCBI Taxonomy" id="3016789"/>
    <lineage>
        <taxon>Bacteria</taxon>
        <taxon>Bacillati</taxon>
        <taxon>Actinomycetota</taxon>
        <taxon>Actinomycetes</taxon>
        <taxon>Micromonosporales</taxon>
        <taxon>Micromonosporaceae</taxon>
    </lineage>
</organism>
<comment type="caution">
    <text evidence="2">The sequence shown here is derived from an EMBL/GenBank/DDBJ whole genome shotgun (WGS) entry which is preliminary data.</text>
</comment>
<dbReference type="Proteomes" id="UP001144280">
    <property type="component" value="Unassembled WGS sequence"/>
</dbReference>
<name>A0ABQ5QU09_9ACTN</name>
<dbReference type="PANTHER" id="PTHR37305:SF1">
    <property type="entry name" value="MEMBRANE PROTEIN"/>
    <property type="match status" value="1"/>
</dbReference>
<feature type="transmembrane region" description="Helical" evidence="1">
    <location>
        <begin position="164"/>
        <end position="191"/>
    </location>
</feature>
<keyword evidence="1" id="KW-1133">Transmembrane helix</keyword>